<dbReference type="Proteomes" id="UP000248326">
    <property type="component" value="Unassembled WGS sequence"/>
</dbReference>
<dbReference type="AlphaFoldDB" id="A0A318SKY4"/>
<evidence type="ECO:0000313" key="2">
    <source>
        <dbReference type="EMBL" id="PYE55029.1"/>
    </source>
</evidence>
<dbReference type="OrthoDB" id="67692at2"/>
<keyword evidence="3" id="KW-1185">Reference proteome</keyword>
<sequence>MSSSSDPRAAAERLSFSTAREHVGAAGFAQRDALERLISAGREQIRFTQALREVIANTLAERHALPLADLHQAAEPHVTALESMVQSSQAQLETAESLRGAVQNALADVRGTPIEHFSAQLLTNLSQVVHQQAADLQGLVALALNEASTIQHITALQQMSVKAQAQFLRAERERSEHELVRLQHLGEFALDRIRVLEDGGVTHKAQKAHLEREGAASQAHITELEEGAARDDRELVRMEEQAQVLRACTASLEEAALQTQEKVARLRHQLEGQRANELGNQDHEPSTASPPENRADSRAH</sequence>
<proteinExistence type="predicted"/>
<protein>
    <submittedName>
        <fullName evidence="2">Uncharacterized protein</fullName>
    </submittedName>
</protein>
<evidence type="ECO:0000313" key="3">
    <source>
        <dbReference type="Proteomes" id="UP000248326"/>
    </source>
</evidence>
<dbReference type="EMBL" id="QJSX01000004">
    <property type="protein sequence ID" value="PYE55029.1"/>
    <property type="molecule type" value="Genomic_DNA"/>
</dbReference>
<dbReference type="RefSeq" id="WP_146237213.1">
    <property type="nucleotide sequence ID" value="NZ_QJSX01000004.1"/>
</dbReference>
<comment type="caution">
    <text evidence="2">The sequence shown here is derived from an EMBL/GenBank/DDBJ whole genome shotgun (WGS) entry which is preliminary data.</text>
</comment>
<name>A0A318SKY4_9DEIO</name>
<reference evidence="2 3" key="1">
    <citation type="submission" date="2018-06" db="EMBL/GenBank/DDBJ databases">
        <title>Genomic Encyclopedia of Type Strains, Phase IV (KMG-IV): sequencing the most valuable type-strain genomes for metagenomic binning, comparative biology and taxonomic classification.</title>
        <authorList>
            <person name="Goeker M."/>
        </authorList>
    </citation>
    <scope>NUCLEOTIDE SEQUENCE [LARGE SCALE GENOMIC DNA]</scope>
    <source>
        <strain evidence="2 3">DSM 18048</strain>
    </source>
</reference>
<accession>A0A318SKY4</accession>
<organism evidence="2 3">
    <name type="scientific">Deinococcus yavapaiensis KR-236</name>
    <dbReference type="NCBI Taxonomy" id="694435"/>
    <lineage>
        <taxon>Bacteria</taxon>
        <taxon>Thermotogati</taxon>
        <taxon>Deinococcota</taxon>
        <taxon>Deinococci</taxon>
        <taxon>Deinococcales</taxon>
        <taxon>Deinococcaceae</taxon>
        <taxon>Deinococcus</taxon>
    </lineage>
</organism>
<evidence type="ECO:0000256" key="1">
    <source>
        <dbReference type="SAM" id="MobiDB-lite"/>
    </source>
</evidence>
<gene>
    <name evidence="2" type="ORF">DES52_104304</name>
</gene>
<feature type="region of interest" description="Disordered" evidence="1">
    <location>
        <begin position="266"/>
        <end position="300"/>
    </location>
</feature>